<sequence length="339" mass="36314">MRRSLPVLTTAVACGIGVLPGAPARAAAPPATATLTLFADQPSVTAGTRVRLSGVLRSTTPGGVVFPVAGETVEIDDLATAGQDGIEAVTRTDGSYAVTTPVRESAVFQAGLVLDGEEVRSSRARVRVLARAVLHDFKVAYSPARKVKASGRLTLGAGDGDPAAMSVALQYSPDGRRKWRTVTSGRPGRQGALRFGPFTHAPGWWRLRFAGGERFAPSVSAVRKAWRWKTSFGGVSFTPRRLKVGKKITVTGVLYRTGPKSPKRRPYPRQKLAVIFFCAGSWRIAATGRTDAEGRFRFKAGTWCDARYQVVFDGTAQGDTLRAYSKPVEINTTGRPALP</sequence>
<evidence type="ECO:0000256" key="1">
    <source>
        <dbReference type="SAM" id="SignalP"/>
    </source>
</evidence>
<proteinExistence type="predicted"/>
<evidence type="ECO:0000313" key="3">
    <source>
        <dbReference type="Proteomes" id="UP001500665"/>
    </source>
</evidence>
<keyword evidence="3" id="KW-1185">Reference proteome</keyword>
<dbReference type="RefSeq" id="WP_344244651.1">
    <property type="nucleotide sequence ID" value="NZ_BAAAHH010000033.1"/>
</dbReference>
<dbReference type="Proteomes" id="UP001500665">
    <property type="component" value="Unassembled WGS sequence"/>
</dbReference>
<feature type="signal peptide" evidence="1">
    <location>
        <begin position="1"/>
        <end position="26"/>
    </location>
</feature>
<accession>A0ABN1RUK0</accession>
<organism evidence="2 3">
    <name type="scientific">Actinocorallia libanotica</name>
    <dbReference type="NCBI Taxonomy" id="46162"/>
    <lineage>
        <taxon>Bacteria</taxon>
        <taxon>Bacillati</taxon>
        <taxon>Actinomycetota</taxon>
        <taxon>Actinomycetes</taxon>
        <taxon>Streptosporangiales</taxon>
        <taxon>Thermomonosporaceae</taxon>
        <taxon>Actinocorallia</taxon>
    </lineage>
</organism>
<gene>
    <name evidence="2" type="ORF">GCM10009550_61350</name>
</gene>
<evidence type="ECO:0000313" key="2">
    <source>
        <dbReference type="EMBL" id="GAA0964144.1"/>
    </source>
</evidence>
<dbReference type="EMBL" id="BAAAHH010000033">
    <property type="protein sequence ID" value="GAA0964144.1"/>
    <property type="molecule type" value="Genomic_DNA"/>
</dbReference>
<name>A0ABN1RUK0_9ACTN</name>
<keyword evidence="1" id="KW-0732">Signal</keyword>
<protein>
    <recommendedName>
        <fullName evidence="4">Carboxypeptidase regulatory-like domain-containing protein</fullName>
    </recommendedName>
</protein>
<comment type="caution">
    <text evidence="2">The sequence shown here is derived from an EMBL/GenBank/DDBJ whole genome shotgun (WGS) entry which is preliminary data.</text>
</comment>
<feature type="chain" id="PRO_5046887090" description="Carboxypeptidase regulatory-like domain-containing protein" evidence="1">
    <location>
        <begin position="27"/>
        <end position="339"/>
    </location>
</feature>
<evidence type="ECO:0008006" key="4">
    <source>
        <dbReference type="Google" id="ProtNLM"/>
    </source>
</evidence>
<reference evidence="2 3" key="1">
    <citation type="journal article" date="2019" name="Int. J. Syst. Evol. Microbiol.">
        <title>The Global Catalogue of Microorganisms (GCM) 10K type strain sequencing project: providing services to taxonomists for standard genome sequencing and annotation.</title>
        <authorList>
            <consortium name="The Broad Institute Genomics Platform"/>
            <consortium name="The Broad Institute Genome Sequencing Center for Infectious Disease"/>
            <person name="Wu L."/>
            <person name="Ma J."/>
        </authorList>
    </citation>
    <scope>NUCLEOTIDE SEQUENCE [LARGE SCALE GENOMIC DNA]</scope>
    <source>
        <strain evidence="2 3">JCM 10696</strain>
    </source>
</reference>